<dbReference type="KEGG" id="step:IC006_0819"/>
<reference evidence="4" key="1">
    <citation type="submission" date="2018-09" db="EMBL/GenBank/DDBJ databases">
        <title>Complete Genome Sequencing of Sulfolobus sp. JCM 16834.</title>
        <authorList>
            <person name="Kato S."/>
            <person name="Itoh T."/>
            <person name="Ohkuma M."/>
        </authorList>
    </citation>
    <scope>NUCLEOTIDE SEQUENCE [LARGE SCALE GENOMIC DNA]</scope>
    <source>
        <strain evidence="4">IC-007</strain>
    </source>
</reference>
<dbReference type="Proteomes" id="UP000322983">
    <property type="component" value="Chromosome"/>
</dbReference>
<dbReference type="EMBL" id="AP018929">
    <property type="protein sequence ID" value="BBG23535.1"/>
    <property type="molecule type" value="Genomic_DNA"/>
</dbReference>
<dbReference type="AlphaFoldDB" id="A0A510E1C2"/>
<organism evidence="2 4">
    <name type="scientific">Sulfuracidifex tepidarius</name>
    <dbReference type="NCBI Taxonomy" id="1294262"/>
    <lineage>
        <taxon>Archaea</taxon>
        <taxon>Thermoproteota</taxon>
        <taxon>Thermoprotei</taxon>
        <taxon>Sulfolobales</taxon>
        <taxon>Sulfolobaceae</taxon>
        <taxon>Sulfuracidifex</taxon>
    </lineage>
</organism>
<sequence>MSPLPLVRHMIYYGQLKLDGISCFFGEGNERIVQSEVKVTDQYGNEIPRATIRYIPSNTRERPPTTVEEFLKRIATRVGGTSDQVNKSILISGVDPSRKLTEIETSELAIVYVSTLFLGDVKLAIVGDLLSKVDDPLKIFVMKQIHKILRKIGRDSLVFMSSFKYVGFCDKVFVGANGEVMEESDGNKEFYHPYSKVLMDSVMDTGRRGERARVRCPVVFSEVGCAFHDSCELSKTDRKLRRKCILEKPKTFRVGENRVKCWYFEGK</sequence>
<reference evidence="2 3" key="2">
    <citation type="journal article" date="2020" name="Int. J. Syst. Evol. Microbiol.">
        <title>Sulfuracidifex tepidarius gen. nov., sp. nov. and transfer of Sulfolobus metallicus Huber and Stetter 1992 to the genus Sulfuracidifex as Sulfuracidifex metallicus comb. nov.</title>
        <authorList>
            <person name="Itoh T."/>
            <person name="Miura T."/>
            <person name="Sakai H.D."/>
            <person name="Kato S."/>
            <person name="Ohkuma M."/>
            <person name="Takashina T."/>
        </authorList>
    </citation>
    <scope>NUCLEOTIDE SEQUENCE</scope>
    <source>
        <strain evidence="1 3">IC-006</strain>
        <strain evidence="2">IC-007</strain>
    </source>
</reference>
<evidence type="ECO:0000313" key="4">
    <source>
        <dbReference type="Proteomes" id="UP000325030"/>
    </source>
</evidence>
<dbReference type="Proteomes" id="UP000325030">
    <property type="component" value="Chromosome"/>
</dbReference>
<gene>
    <name evidence="1" type="ORF">IC006_0819</name>
    <name evidence="2" type="ORF">IC007_0794</name>
</gene>
<name>A0A510E1C2_9CREN</name>
<proteinExistence type="predicted"/>
<evidence type="ECO:0000313" key="1">
    <source>
        <dbReference type="EMBL" id="BBG23535.1"/>
    </source>
</evidence>
<evidence type="ECO:0000313" key="3">
    <source>
        <dbReference type="Proteomes" id="UP000322983"/>
    </source>
</evidence>
<dbReference type="EMBL" id="AP018930">
    <property type="protein sequence ID" value="BBG26289.1"/>
    <property type="molecule type" value="Genomic_DNA"/>
</dbReference>
<dbReference type="STRING" id="1294262.GCA_001316085_01609"/>
<accession>A0A510E1C2</accession>
<evidence type="ECO:0000313" key="2">
    <source>
        <dbReference type="EMBL" id="BBG26289.1"/>
    </source>
</evidence>
<keyword evidence="3" id="KW-1185">Reference proteome</keyword>
<protein>
    <submittedName>
        <fullName evidence="2">Uncharacterized protein</fullName>
    </submittedName>
</protein>
<accession>A0A510DTN9</accession>